<feature type="transmembrane region" description="Helical" evidence="7">
    <location>
        <begin position="7"/>
        <end position="28"/>
    </location>
</feature>
<dbReference type="InterPro" id="IPR052518">
    <property type="entry name" value="CHR_Transporter"/>
</dbReference>
<evidence type="ECO:0000256" key="2">
    <source>
        <dbReference type="ARBA" id="ARBA00005262"/>
    </source>
</evidence>
<proteinExistence type="inferred from homology"/>
<comment type="subcellular location">
    <subcellularLocation>
        <location evidence="1">Cell membrane</location>
        <topology evidence="1">Multi-pass membrane protein</topology>
    </subcellularLocation>
</comment>
<dbReference type="Pfam" id="PF02417">
    <property type="entry name" value="Chromate_transp"/>
    <property type="match status" value="1"/>
</dbReference>
<dbReference type="RefSeq" id="WP_221862440.1">
    <property type="nucleotide sequence ID" value="NZ_JAIKTU010000022.1"/>
</dbReference>
<evidence type="ECO:0000313" key="8">
    <source>
        <dbReference type="EMBL" id="MBY0757340.1"/>
    </source>
</evidence>
<keyword evidence="4 7" id="KW-0812">Transmembrane</keyword>
<accession>A0ABS7L2N2</accession>
<keyword evidence="5 7" id="KW-1133">Transmembrane helix</keyword>
<comment type="similarity">
    <text evidence="2">Belongs to the chromate ion transporter (CHR) (TC 2.A.51) family.</text>
</comment>
<feature type="transmembrane region" description="Helical" evidence="7">
    <location>
        <begin position="48"/>
        <end position="69"/>
    </location>
</feature>
<feature type="transmembrane region" description="Helical" evidence="7">
    <location>
        <begin position="111"/>
        <end position="131"/>
    </location>
</feature>
<dbReference type="PANTHER" id="PTHR43663">
    <property type="entry name" value="CHROMATE TRANSPORT PROTEIN-RELATED"/>
    <property type="match status" value="1"/>
</dbReference>
<feature type="transmembrane region" description="Helical" evidence="7">
    <location>
        <begin position="143"/>
        <end position="172"/>
    </location>
</feature>
<organism evidence="8 9">
    <name type="scientific">Clostridium sardiniense</name>
    <name type="common">Clostridium absonum</name>
    <dbReference type="NCBI Taxonomy" id="29369"/>
    <lineage>
        <taxon>Bacteria</taxon>
        <taxon>Bacillati</taxon>
        <taxon>Bacillota</taxon>
        <taxon>Clostridia</taxon>
        <taxon>Eubacteriales</taxon>
        <taxon>Clostridiaceae</taxon>
        <taxon>Clostridium</taxon>
    </lineage>
</organism>
<dbReference type="InterPro" id="IPR003370">
    <property type="entry name" value="Chromate_transpt"/>
</dbReference>
<keyword evidence="3" id="KW-1003">Cell membrane</keyword>
<keyword evidence="9" id="KW-1185">Reference proteome</keyword>
<gene>
    <name evidence="8" type="ORF">K5V21_18090</name>
</gene>
<feature type="transmembrane region" description="Helical" evidence="7">
    <location>
        <begin position="76"/>
        <end position="99"/>
    </location>
</feature>
<evidence type="ECO:0000256" key="7">
    <source>
        <dbReference type="SAM" id="Phobius"/>
    </source>
</evidence>
<evidence type="ECO:0000256" key="3">
    <source>
        <dbReference type="ARBA" id="ARBA00022475"/>
    </source>
</evidence>
<dbReference type="PANTHER" id="PTHR43663:SF1">
    <property type="entry name" value="CHROMATE TRANSPORTER"/>
    <property type="match status" value="1"/>
</dbReference>
<evidence type="ECO:0000313" key="9">
    <source>
        <dbReference type="Proteomes" id="UP001299068"/>
    </source>
</evidence>
<sequence length="183" mass="19862">MKDLFDLYLLFIKLGLMNFGGGYTMFPILQREIIEKRHWITDEELTDYYAIGQCTPGVIAVNTATFIGYKRKGSLGGIFATLGFVTPSVILISIIATFIGNFSDLPIVKDAFAGVRVCVAVLILNTAIKLLKTSVIDIKTLIVFVLVLGFSIFTNISPVLFIIIAGISGIVLKGLGGKKHGTN</sequence>
<protein>
    <submittedName>
        <fullName evidence="8">Chromate transporter</fullName>
    </submittedName>
</protein>
<comment type="caution">
    <text evidence="8">The sequence shown here is derived from an EMBL/GenBank/DDBJ whole genome shotgun (WGS) entry which is preliminary data.</text>
</comment>
<evidence type="ECO:0000256" key="1">
    <source>
        <dbReference type="ARBA" id="ARBA00004651"/>
    </source>
</evidence>
<reference evidence="8 9" key="1">
    <citation type="journal article" date="2021" name="Cell Host Microbe">
        <title>in vivo commensal control of Clostridioides difficile virulence.</title>
        <authorList>
            <person name="Girinathan B.P."/>
            <person name="Dibenedetto N."/>
            <person name="Worley J.N."/>
            <person name="Peltier J."/>
            <person name="Arrieta-Ortiz M.L."/>
            <person name="Rupa Christinal Immanuel S."/>
            <person name="Lavin R."/>
            <person name="Delaney M.L."/>
            <person name="Cummins C."/>
            <person name="Hoffmann M."/>
            <person name="Luo Y."/>
            <person name="Gonzalez-Escalona N."/>
            <person name="Allard M."/>
            <person name="Onderdonk A.B."/>
            <person name="Gerber G.K."/>
            <person name="Sonenshein A.L."/>
            <person name="Baliga N."/>
            <person name="Dupuy B."/>
            <person name="Bry L."/>
        </authorList>
    </citation>
    <scope>NUCLEOTIDE SEQUENCE [LARGE SCALE GENOMIC DNA]</scope>
    <source>
        <strain evidence="8 9">DSM 599</strain>
    </source>
</reference>
<keyword evidence="6 7" id="KW-0472">Membrane</keyword>
<name>A0ABS7L2N2_CLOSR</name>
<evidence type="ECO:0000256" key="5">
    <source>
        <dbReference type="ARBA" id="ARBA00022989"/>
    </source>
</evidence>
<evidence type="ECO:0000256" key="6">
    <source>
        <dbReference type="ARBA" id="ARBA00023136"/>
    </source>
</evidence>
<dbReference type="Proteomes" id="UP001299068">
    <property type="component" value="Unassembled WGS sequence"/>
</dbReference>
<evidence type="ECO:0000256" key="4">
    <source>
        <dbReference type="ARBA" id="ARBA00022692"/>
    </source>
</evidence>
<dbReference type="EMBL" id="JAIKTU010000022">
    <property type="protein sequence ID" value="MBY0757340.1"/>
    <property type="molecule type" value="Genomic_DNA"/>
</dbReference>